<feature type="compositionally biased region" description="Polar residues" evidence="5">
    <location>
        <begin position="16"/>
        <end position="28"/>
    </location>
</feature>
<keyword evidence="9" id="KW-1185">Reference proteome</keyword>
<dbReference type="Proteomes" id="UP001318860">
    <property type="component" value="Unassembled WGS sequence"/>
</dbReference>
<dbReference type="InterPro" id="IPR004864">
    <property type="entry name" value="LEA_2"/>
</dbReference>
<evidence type="ECO:0000256" key="1">
    <source>
        <dbReference type="ARBA" id="ARBA00004167"/>
    </source>
</evidence>
<evidence type="ECO:0000256" key="5">
    <source>
        <dbReference type="SAM" id="MobiDB-lite"/>
    </source>
</evidence>
<protein>
    <recommendedName>
        <fullName evidence="7">Late embryogenesis abundant protein LEA-2 subgroup domain-containing protein</fullName>
    </recommendedName>
</protein>
<sequence>MAEKEQQATHPMAPTNGYTRSDAESSSAAHGGARHQRKKKRNKCLLYIVLFAIFQAAVILIFVLTIMRLRTPKFRVRSAALTNFNAGTPENPSLTAAMNAELAVRNANFGRYKYRNTTVEFLYRGTPVGQVIVRGSRANWRSTRKFEVRADLNLGVNSELGNDLRAGIVPITSQARMRGRVDLIFVMRRNRSTDMNCSMEIVVATQQIRNIQLSSSPFSSSSTKS</sequence>
<feature type="transmembrane region" description="Helical" evidence="6">
    <location>
        <begin position="44"/>
        <end position="67"/>
    </location>
</feature>
<evidence type="ECO:0000256" key="3">
    <source>
        <dbReference type="ARBA" id="ARBA00022989"/>
    </source>
</evidence>
<proteinExistence type="predicted"/>
<keyword evidence="3 6" id="KW-1133">Transmembrane helix</keyword>
<dbReference type="InterPro" id="IPR044839">
    <property type="entry name" value="NDR1-like"/>
</dbReference>
<evidence type="ECO:0000256" key="6">
    <source>
        <dbReference type="SAM" id="Phobius"/>
    </source>
</evidence>
<evidence type="ECO:0000313" key="8">
    <source>
        <dbReference type="EMBL" id="KAK6155626.1"/>
    </source>
</evidence>
<reference evidence="8 9" key="1">
    <citation type="journal article" date="2021" name="Comput. Struct. Biotechnol. J.">
        <title>De novo genome assembly of the potent medicinal plant Rehmannia glutinosa using nanopore technology.</title>
        <authorList>
            <person name="Ma L."/>
            <person name="Dong C."/>
            <person name="Song C."/>
            <person name="Wang X."/>
            <person name="Zheng X."/>
            <person name="Niu Y."/>
            <person name="Chen S."/>
            <person name="Feng W."/>
        </authorList>
    </citation>
    <scope>NUCLEOTIDE SEQUENCE [LARGE SCALE GENOMIC DNA]</scope>
    <source>
        <strain evidence="8">DH-2019</strain>
    </source>
</reference>
<comment type="caution">
    <text evidence="8">The sequence shown here is derived from an EMBL/GenBank/DDBJ whole genome shotgun (WGS) entry which is preliminary data.</text>
</comment>
<evidence type="ECO:0000256" key="2">
    <source>
        <dbReference type="ARBA" id="ARBA00022692"/>
    </source>
</evidence>
<keyword evidence="4 6" id="KW-0472">Membrane</keyword>
<dbReference type="EMBL" id="JABTTQ020000005">
    <property type="protein sequence ID" value="KAK6155626.1"/>
    <property type="molecule type" value="Genomic_DNA"/>
</dbReference>
<accession>A0ABR0X9I0</accession>
<dbReference type="PANTHER" id="PTHR31234">
    <property type="entry name" value="LATE EMBRYOGENESIS ABUNDANT (LEA) HYDROXYPROLINE-RICH GLYCOPROTEIN FAMILY"/>
    <property type="match status" value="1"/>
</dbReference>
<comment type="subcellular location">
    <subcellularLocation>
        <location evidence="1">Membrane</location>
        <topology evidence="1">Single-pass membrane protein</topology>
    </subcellularLocation>
</comment>
<keyword evidence="2 6" id="KW-0812">Transmembrane</keyword>
<evidence type="ECO:0000259" key="7">
    <source>
        <dbReference type="Pfam" id="PF03168"/>
    </source>
</evidence>
<dbReference type="PANTHER" id="PTHR31234:SF2">
    <property type="entry name" value="OS05G0199100 PROTEIN"/>
    <property type="match status" value="1"/>
</dbReference>
<gene>
    <name evidence="8" type="ORF">DH2020_009874</name>
</gene>
<organism evidence="8 9">
    <name type="scientific">Rehmannia glutinosa</name>
    <name type="common">Chinese foxglove</name>
    <dbReference type="NCBI Taxonomy" id="99300"/>
    <lineage>
        <taxon>Eukaryota</taxon>
        <taxon>Viridiplantae</taxon>
        <taxon>Streptophyta</taxon>
        <taxon>Embryophyta</taxon>
        <taxon>Tracheophyta</taxon>
        <taxon>Spermatophyta</taxon>
        <taxon>Magnoliopsida</taxon>
        <taxon>eudicotyledons</taxon>
        <taxon>Gunneridae</taxon>
        <taxon>Pentapetalae</taxon>
        <taxon>asterids</taxon>
        <taxon>lamiids</taxon>
        <taxon>Lamiales</taxon>
        <taxon>Orobanchaceae</taxon>
        <taxon>Rehmannieae</taxon>
        <taxon>Rehmannia</taxon>
    </lineage>
</organism>
<name>A0ABR0X9I0_REHGL</name>
<dbReference type="Pfam" id="PF03168">
    <property type="entry name" value="LEA_2"/>
    <property type="match status" value="1"/>
</dbReference>
<evidence type="ECO:0000256" key="4">
    <source>
        <dbReference type="ARBA" id="ARBA00023136"/>
    </source>
</evidence>
<feature type="domain" description="Late embryogenesis abundant protein LEA-2 subgroup" evidence="7">
    <location>
        <begin position="102"/>
        <end position="197"/>
    </location>
</feature>
<evidence type="ECO:0000313" key="9">
    <source>
        <dbReference type="Proteomes" id="UP001318860"/>
    </source>
</evidence>
<feature type="region of interest" description="Disordered" evidence="5">
    <location>
        <begin position="1"/>
        <end position="36"/>
    </location>
</feature>